<sequence>MSPVPIDNLKIRELQSTGQNGLDHMLTYKVPSYNASQQTISDTTALPTELPDHILNFGAELKVVC</sequence>
<evidence type="ECO:0000313" key="1">
    <source>
        <dbReference type="EMBL" id="SVC15385.1"/>
    </source>
</evidence>
<name>A0A382JUR3_9ZZZZ</name>
<proteinExistence type="predicted"/>
<protein>
    <submittedName>
        <fullName evidence="1">Uncharacterized protein</fullName>
    </submittedName>
</protein>
<dbReference type="AlphaFoldDB" id="A0A382JUR3"/>
<accession>A0A382JUR3</accession>
<gene>
    <name evidence="1" type="ORF">METZ01_LOCUS268239</name>
</gene>
<dbReference type="EMBL" id="UINC01076325">
    <property type="protein sequence ID" value="SVC15385.1"/>
    <property type="molecule type" value="Genomic_DNA"/>
</dbReference>
<organism evidence="1">
    <name type="scientific">marine metagenome</name>
    <dbReference type="NCBI Taxonomy" id="408172"/>
    <lineage>
        <taxon>unclassified sequences</taxon>
        <taxon>metagenomes</taxon>
        <taxon>ecological metagenomes</taxon>
    </lineage>
</organism>
<reference evidence="1" key="1">
    <citation type="submission" date="2018-05" db="EMBL/GenBank/DDBJ databases">
        <authorList>
            <person name="Lanie J.A."/>
            <person name="Ng W.-L."/>
            <person name="Kazmierczak K.M."/>
            <person name="Andrzejewski T.M."/>
            <person name="Davidsen T.M."/>
            <person name="Wayne K.J."/>
            <person name="Tettelin H."/>
            <person name="Glass J.I."/>
            <person name="Rusch D."/>
            <person name="Podicherti R."/>
            <person name="Tsui H.-C.T."/>
            <person name="Winkler M.E."/>
        </authorList>
    </citation>
    <scope>NUCLEOTIDE SEQUENCE</scope>
</reference>